<reference evidence="3 4" key="1">
    <citation type="submission" date="2020-11" db="EMBL/GenBank/DDBJ databases">
        <title>Kefir isolates.</title>
        <authorList>
            <person name="Marcisauskas S."/>
            <person name="Kim Y."/>
            <person name="Blasche S."/>
        </authorList>
    </citation>
    <scope>NUCLEOTIDE SEQUENCE [LARGE SCALE GENOMIC DNA]</scope>
    <source>
        <strain evidence="3 4">OG2</strain>
    </source>
</reference>
<dbReference type="GO" id="GO:0071944">
    <property type="term" value="C:cell periphery"/>
    <property type="evidence" value="ECO:0007669"/>
    <property type="project" value="TreeGrafter"/>
</dbReference>
<evidence type="ECO:0000259" key="2">
    <source>
        <dbReference type="Pfam" id="PF04424"/>
    </source>
</evidence>
<dbReference type="AlphaFoldDB" id="A0A9P6WDX0"/>
<evidence type="ECO:0000313" key="3">
    <source>
        <dbReference type="EMBL" id="KAG0670461.1"/>
    </source>
</evidence>
<feature type="compositionally biased region" description="Low complexity" evidence="1">
    <location>
        <begin position="388"/>
        <end position="404"/>
    </location>
</feature>
<gene>
    <name evidence="3" type="ORF">C6P45_002365</name>
</gene>
<dbReference type="EMBL" id="PUHR01000023">
    <property type="protein sequence ID" value="KAG0670461.1"/>
    <property type="molecule type" value="Genomic_DNA"/>
</dbReference>
<evidence type="ECO:0000256" key="1">
    <source>
        <dbReference type="SAM" id="MobiDB-lite"/>
    </source>
</evidence>
<feature type="region of interest" description="Disordered" evidence="1">
    <location>
        <begin position="354"/>
        <end position="421"/>
    </location>
</feature>
<sequence length="421" mass="47486">MNVNFETKEVNINGNRHYILLQANDDEPSALVALTNVLLLSPSLSNFARNLIQMVGSRRSVAMYELVETLANIGIQNPNGINTNINQLLQILPQLQNGLTVNPEFNGSFEDSVEISIFRLYSVGIVHGWIFDGRGDPRASEHVSKYSYQEAQRAIVQSYDLKDLAQQQQLTPDQEALVEDATYLKSFLARSATQFTEYGLEHLKQLLVERSYAVLYRNEHFYTLYKSNGELYTLVTDHAYKSNSEVVWKSLKSVNGTQDIYQTGTFIPVNLNDLTRHVAEPNLNNENSRVSNPFGDDQHPNDGTTYNGNMTHLPQQDANGTQGQMEDDEELARMLQEEEDRVAADRLQGIALMQANQQQKQKQQQQKKSKRKSFFLGGGKKKSNEISQNGNNTNPTGTNMGQPPAAAQKKKHKRKKSCIIM</sequence>
<dbReference type="PANTHER" id="PTHR18063">
    <property type="entry name" value="NF-E2 INDUCIBLE PROTEIN"/>
    <property type="match status" value="1"/>
</dbReference>
<feature type="compositionally biased region" description="Basic residues" evidence="1">
    <location>
        <begin position="408"/>
        <end position="421"/>
    </location>
</feature>
<organism evidence="3 4">
    <name type="scientific">Maudiozyma exigua</name>
    <name type="common">Yeast</name>
    <name type="synonym">Kazachstania exigua</name>
    <dbReference type="NCBI Taxonomy" id="34358"/>
    <lineage>
        <taxon>Eukaryota</taxon>
        <taxon>Fungi</taxon>
        <taxon>Dikarya</taxon>
        <taxon>Ascomycota</taxon>
        <taxon>Saccharomycotina</taxon>
        <taxon>Saccharomycetes</taxon>
        <taxon>Saccharomycetales</taxon>
        <taxon>Saccharomycetaceae</taxon>
        <taxon>Maudiozyma</taxon>
    </lineage>
</organism>
<name>A0A9P6WDX0_MAUEX</name>
<dbReference type="GO" id="GO:1990380">
    <property type="term" value="F:K48-linked deubiquitinase activity"/>
    <property type="evidence" value="ECO:0007669"/>
    <property type="project" value="InterPro"/>
</dbReference>
<protein>
    <recommendedName>
        <fullName evidence="2">MINDY deubiquitinase domain-containing protein</fullName>
    </recommendedName>
</protein>
<dbReference type="GO" id="GO:0005829">
    <property type="term" value="C:cytosol"/>
    <property type="evidence" value="ECO:0007669"/>
    <property type="project" value="TreeGrafter"/>
</dbReference>
<feature type="domain" description="MINDY deubiquitinase" evidence="2">
    <location>
        <begin position="4"/>
        <end position="266"/>
    </location>
</feature>
<dbReference type="InterPro" id="IPR007518">
    <property type="entry name" value="MINDY"/>
</dbReference>
<dbReference type="GO" id="GO:0016807">
    <property type="term" value="F:cysteine-type carboxypeptidase activity"/>
    <property type="evidence" value="ECO:0007669"/>
    <property type="project" value="TreeGrafter"/>
</dbReference>
<dbReference type="Proteomes" id="UP000750334">
    <property type="component" value="Unassembled WGS sequence"/>
</dbReference>
<feature type="region of interest" description="Disordered" evidence="1">
    <location>
        <begin position="283"/>
        <end position="330"/>
    </location>
</feature>
<feature type="compositionally biased region" description="Polar residues" evidence="1">
    <location>
        <begin position="301"/>
        <end position="324"/>
    </location>
</feature>
<evidence type="ECO:0000313" key="4">
    <source>
        <dbReference type="Proteomes" id="UP000750334"/>
    </source>
</evidence>
<dbReference type="OrthoDB" id="10261212at2759"/>
<dbReference type="GO" id="GO:0004843">
    <property type="term" value="F:cysteine-type deubiquitinase activity"/>
    <property type="evidence" value="ECO:0007669"/>
    <property type="project" value="InterPro"/>
</dbReference>
<dbReference type="GO" id="GO:0071108">
    <property type="term" value="P:protein K48-linked deubiquitination"/>
    <property type="evidence" value="ECO:0007669"/>
    <property type="project" value="TreeGrafter"/>
</dbReference>
<keyword evidence="4" id="KW-1185">Reference proteome</keyword>
<proteinExistence type="predicted"/>
<accession>A0A9P6WDX0</accession>
<dbReference type="InterPro" id="IPR033979">
    <property type="entry name" value="MINDY_domain"/>
</dbReference>
<dbReference type="Pfam" id="PF04424">
    <property type="entry name" value="MINDY_DUB"/>
    <property type="match status" value="1"/>
</dbReference>
<comment type="caution">
    <text evidence="3">The sequence shown here is derived from an EMBL/GenBank/DDBJ whole genome shotgun (WGS) entry which is preliminary data.</text>
</comment>
<dbReference type="PANTHER" id="PTHR18063:SF6">
    <property type="entry name" value="UBIQUITIN CARBOXYL-TERMINAL HYDROLASE"/>
    <property type="match status" value="1"/>
</dbReference>